<dbReference type="InterPro" id="IPR029058">
    <property type="entry name" value="AB_hydrolase_fold"/>
</dbReference>
<name>A0A1H1X3S2_9MICO</name>
<reference evidence="2 3" key="1">
    <citation type="submission" date="2016-10" db="EMBL/GenBank/DDBJ databases">
        <authorList>
            <person name="de Groot N.N."/>
        </authorList>
    </citation>
    <scope>NUCLEOTIDE SEQUENCE [LARGE SCALE GENOMIC DNA]</scope>
    <source>
        <strain evidence="2 3">DSM 15019</strain>
    </source>
</reference>
<feature type="domain" description="AB hydrolase-1" evidence="1">
    <location>
        <begin position="14"/>
        <end position="236"/>
    </location>
</feature>
<sequence length="244" mass="26485">MHHETSGPPGTPPLLLLHGGGVAGWMWEPLRTHLDPARRVIVPDLPGHGRSATEDYASHEETVAALVPLLERETGPATVVGFSLGAQLAVLLAARRPDLVADAVVISAQAEPLRAIRPTLALLRLTAGLARNERFARLQARELFVPDALLPRYLETSAAISRTTLLRAVEENLRFTPPPAWSTHPGSALVLVGGDEKPLMRRSAALLNRVHPRSTLEVLRGYGHGIPLQRPTELAARLQERLPD</sequence>
<dbReference type="Gene3D" id="3.40.50.1820">
    <property type="entry name" value="alpha/beta hydrolase"/>
    <property type="match status" value="1"/>
</dbReference>
<accession>A0A1H1X3S2</accession>
<evidence type="ECO:0000313" key="2">
    <source>
        <dbReference type="EMBL" id="SDT03968.1"/>
    </source>
</evidence>
<dbReference type="AlphaFoldDB" id="A0A1H1X3S2"/>
<dbReference type="Proteomes" id="UP000182126">
    <property type="component" value="Chromosome I"/>
</dbReference>
<dbReference type="GO" id="GO:0003824">
    <property type="term" value="F:catalytic activity"/>
    <property type="evidence" value="ECO:0007669"/>
    <property type="project" value="UniProtKB-ARBA"/>
</dbReference>
<evidence type="ECO:0000313" key="3">
    <source>
        <dbReference type="Proteomes" id="UP000182126"/>
    </source>
</evidence>
<evidence type="ECO:0000259" key="1">
    <source>
        <dbReference type="Pfam" id="PF12697"/>
    </source>
</evidence>
<gene>
    <name evidence="2" type="ORF">SAMN04489809_3350</name>
</gene>
<dbReference type="GeneID" id="36299932"/>
<dbReference type="PANTHER" id="PTHR43798">
    <property type="entry name" value="MONOACYLGLYCEROL LIPASE"/>
    <property type="match status" value="1"/>
</dbReference>
<protein>
    <submittedName>
        <fullName evidence="2">Pimeloyl-ACP methyl ester carboxylesterase</fullName>
    </submittedName>
</protein>
<dbReference type="InterPro" id="IPR000073">
    <property type="entry name" value="AB_hydrolase_1"/>
</dbReference>
<dbReference type="PRINTS" id="PR00111">
    <property type="entry name" value="ABHYDROLASE"/>
</dbReference>
<dbReference type="Pfam" id="PF12697">
    <property type="entry name" value="Abhydrolase_6"/>
    <property type="match status" value="1"/>
</dbReference>
<proteinExistence type="predicted"/>
<dbReference type="eggNOG" id="COG0596">
    <property type="taxonomic scope" value="Bacteria"/>
</dbReference>
<dbReference type="EMBL" id="LT629770">
    <property type="protein sequence ID" value="SDT03968.1"/>
    <property type="molecule type" value="Genomic_DNA"/>
</dbReference>
<dbReference type="RefSeq" id="WP_060922232.1">
    <property type="nucleotide sequence ID" value="NZ_LT629770.1"/>
</dbReference>
<organism evidence="2 3">
    <name type="scientific">Microbacterium paraoxydans</name>
    <dbReference type="NCBI Taxonomy" id="199592"/>
    <lineage>
        <taxon>Bacteria</taxon>
        <taxon>Bacillati</taxon>
        <taxon>Actinomycetota</taxon>
        <taxon>Actinomycetes</taxon>
        <taxon>Micrococcales</taxon>
        <taxon>Microbacteriaceae</taxon>
        <taxon>Microbacterium</taxon>
    </lineage>
</organism>
<dbReference type="SUPFAM" id="SSF53474">
    <property type="entry name" value="alpha/beta-Hydrolases"/>
    <property type="match status" value="1"/>
</dbReference>
<dbReference type="InterPro" id="IPR050266">
    <property type="entry name" value="AB_hydrolase_sf"/>
</dbReference>